<dbReference type="EMBL" id="BGPR01146820">
    <property type="protein sequence ID" value="GBN78203.1"/>
    <property type="molecule type" value="Genomic_DNA"/>
</dbReference>
<organism evidence="1 2">
    <name type="scientific">Araneus ventricosus</name>
    <name type="common">Orbweaver spider</name>
    <name type="synonym">Epeira ventricosa</name>
    <dbReference type="NCBI Taxonomy" id="182803"/>
    <lineage>
        <taxon>Eukaryota</taxon>
        <taxon>Metazoa</taxon>
        <taxon>Ecdysozoa</taxon>
        <taxon>Arthropoda</taxon>
        <taxon>Chelicerata</taxon>
        <taxon>Arachnida</taxon>
        <taxon>Araneae</taxon>
        <taxon>Araneomorphae</taxon>
        <taxon>Entelegynae</taxon>
        <taxon>Araneoidea</taxon>
        <taxon>Araneidae</taxon>
        <taxon>Araneus</taxon>
    </lineage>
</organism>
<accession>A0A4Y2RR95</accession>
<proteinExistence type="predicted"/>
<name>A0A4Y2RR95_ARAVE</name>
<evidence type="ECO:0000313" key="1">
    <source>
        <dbReference type="EMBL" id="GBN78203.1"/>
    </source>
</evidence>
<protein>
    <submittedName>
        <fullName evidence="1">Uncharacterized protein</fullName>
    </submittedName>
</protein>
<reference evidence="1 2" key="1">
    <citation type="journal article" date="2019" name="Sci. Rep.">
        <title>Orb-weaving spider Araneus ventricosus genome elucidates the spidroin gene catalogue.</title>
        <authorList>
            <person name="Kono N."/>
            <person name="Nakamura H."/>
            <person name="Ohtoshi R."/>
            <person name="Moran D.A.P."/>
            <person name="Shinohara A."/>
            <person name="Yoshida Y."/>
            <person name="Fujiwara M."/>
            <person name="Mori M."/>
            <person name="Tomita M."/>
            <person name="Arakawa K."/>
        </authorList>
    </citation>
    <scope>NUCLEOTIDE SEQUENCE [LARGE SCALE GENOMIC DNA]</scope>
</reference>
<keyword evidence="2" id="KW-1185">Reference proteome</keyword>
<sequence>MSTMPLSKKFVARDALRQPVKHDFGHRCVILGELLSKSHPIRLNSRCSRISVPIVCIFKPVEYSPRFPSSCLTGHVPQTFLLSGIVLVLMIKEYDSSPCDMRFTSDNSS</sequence>
<dbReference type="Proteomes" id="UP000499080">
    <property type="component" value="Unassembled WGS sequence"/>
</dbReference>
<comment type="caution">
    <text evidence="1">The sequence shown here is derived from an EMBL/GenBank/DDBJ whole genome shotgun (WGS) entry which is preliminary data.</text>
</comment>
<dbReference type="AlphaFoldDB" id="A0A4Y2RR95"/>
<gene>
    <name evidence="1" type="ORF">AVEN_164659_1</name>
</gene>
<evidence type="ECO:0000313" key="2">
    <source>
        <dbReference type="Proteomes" id="UP000499080"/>
    </source>
</evidence>